<accession>A0ABD3B2V4</accession>
<dbReference type="EMBL" id="JBJUIK010000001">
    <property type="protein sequence ID" value="KAL3537781.1"/>
    <property type="molecule type" value="Genomic_DNA"/>
</dbReference>
<comment type="caution">
    <text evidence="2">The sequence shown here is derived from an EMBL/GenBank/DDBJ whole genome shotgun (WGS) entry which is preliminary data.</text>
</comment>
<dbReference type="InterPro" id="IPR056924">
    <property type="entry name" value="SH3_Tf2-1"/>
</dbReference>
<name>A0ABD3B2V4_9GENT</name>
<keyword evidence="3" id="KW-1185">Reference proteome</keyword>
<evidence type="ECO:0000259" key="1">
    <source>
        <dbReference type="Pfam" id="PF24626"/>
    </source>
</evidence>
<reference evidence="2 3" key="1">
    <citation type="submission" date="2024-11" db="EMBL/GenBank/DDBJ databases">
        <title>A near-complete genome assembly of Cinchona calisaya.</title>
        <authorList>
            <person name="Lian D.C."/>
            <person name="Zhao X.W."/>
            <person name="Wei L."/>
        </authorList>
    </citation>
    <scope>NUCLEOTIDE SEQUENCE [LARGE SCALE GENOMIC DNA]</scope>
    <source>
        <tissue evidence="2">Nenye</tissue>
    </source>
</reference>
<dbReference type="Pfam" id="PF24626">
    <property type="entry name" value="SH3_Tf2-1"/>
    <property type="match status" value="1"/>
</dbReference>
<dbReference type="Proteomes" id="UP001630127">
    <property type="component" value="Unassembled WGS sequence"/>
</dbReference>
<evidence type="ECO:0000313" key="2">
    <source>
        <dbReference type="EMBL" id="KAL3537781.1"/>
    </source>
</evidence>
<protein>
    <recommendedName>
        <fullName evidence="1">Tf2-1-like SH3-like domain-containing protein</fullName>
    </recommendedName>
</protein>
<organism evidence="2 3">
    <name type="scientific">Cinchona calisaya</name>
    <dbReference type="NCBI Taxonomy" id="153742"/>
    <lineage>
        <taxon>Eukaryota</taxon>
        <taxon>Viridiplantae</taxon>
        <taxon>Streptophyta</taxon>
        <taxon>Embryophyta</taxon>
        <taxon>Tracheophyta</taxon>
        <taxon>Spermatophyta</taxon>
        <taxon>Magnoliopsida</taxon>
        <taxon>eudicotyledons</taxon>
        <taxon>Gunneridae</taxon>
        <taxon>Pentapetalae</taxon>
        <taxon>asterids</taxon>
        <taxon>lamiids</taxon>
        <taxon>Gentianales</taxon>
        <taxon>Rubiaceae</taxon>
        <taxon>Cinchonoideae</taxon>
        <taxon>Cinchoneae</taxon>
        <taxon>Cinchona</taxon>
    </lineage>
</organism>
<dbReference type="AlphaFoldDB" id="A0ABD3B2V4"/>
<evidence type="ECO:0000313" key="3">
    <source>
        <dbReference type="Proteomes" id="UP001630127"/>
    </source>
</evidence>
<sequence>MSQTCSLPTWRLGLGTFPKRDIFLNKRKSKLDSRGDRPFQVLKRINDNAYKINLLGEYNISATFNVTNLSPFDFHVRSDSRMNHLKEEGDEKLKELIQFKFQLGQELISSCVGICQGHFGPSSILICKC</sequence>
<proteinExistence type="predicted"/>
<feature type="domain" description="Tf2-1-like SH3-like" evidence="1">
    <location>
        <begin position="23"/>
        <end position="72"/>
    </location>
</feature>
<gene>
    <name evidence="2" type="ORF">ACH5RR_001147</name>
</gene>